<dbReference type="InterPro" id="IPR052910">
    <property type="entry name" value="ABC-Purine-Binding"/>
</dbReference>
<feature type="signal peptide" evidence="2">
    <location>
        <begin position="1"/>
        <end position="22"/>
    </location>
</feature>
<keyword evidence="5" id="KW-1185">Reference proteome</keyword>
<evidence type="ECO:0000313" key="5">
    <source>
        <dbReference type="Proteomes" id="UP000295066"/>
    </source>
</evidence>
<dbReference type="PANTHER" id="PTHR43208:SF1">
    <property type="entry name" value="ABC TRANSPORTER SUBSTRATE-BINDING PROTEIN"/>
    <property type="match status" value="1"/>
</dbReference>
<accession>A0A4R8M124</accession>
<evidence type="ECO:0000259" key="3">
    <source>
        <dbReference type="Pfam" id="PF02608"/>
    </source>
</evidence>
<reference evidence="4 5" key="1">
    <citation type="submission" date="2019-03" db="EMBL/GenBank/DDBJ databases">
        <title>Genomic Encyclopedia of Type Strains, Phase IV (KMG-IV): sequencing the most valuable type-strain genomes for metagenomic binning, comparative biology and taxonomic classification.</title>
        <authorList>
            <person name="Goeker M."/>
        </authorList>
    </citation>
    <scope>NUCLEOTIDE SEQUENCE [LARGE SCALE GENOMIC DNA]</scope>
    <source>
        <strain evidence="4 5">DSM 25964</strain>
    </source>
</reference>
<comment type="caution">
    <text evidence="4">The sequence shown here is derived from an EMBL/GenBank/DDBJ whole genome shotgun (WGS) entry which is preliminary data.</text>
</comment>
<evidence type="ECO:0000256" key="2">
    <source>
        <dbReference type="SAM" id="SignalP"/>
    </source>
</evidence>
<proteinExistence type="predicted"/>
<gene>
    <name evidence="4" type="ORF">C8D99_12530</name>
</gene>
<protein>
    <submittedName>
        <fullName evidence="4">Nucleoside-binding protein</fullName>
    </submittedName>
</protein>
<dbReference type="Pfam" id="PF02608">
    <property type="entry name" value="Bmp"/>
    <property type="match status" value="1"/>
</dbReference>
<organism evidence="4 5">
    <name type="scientific">Aminivibrio pyruvatiphilus</name>
    <dbReference type="NCBI Taxonomy" id="1005740"/>
    <lineage>
        <taxon>Bacteria</taxon>
        <taxon>Thermotogati</taxon>
        <taxon>Synergistota</taxon>
        <taxon>Synergistia</taxon>
        <taxon>Synergistales</taxon>
        <taxon>Aminobacteriaceae</taxon>
        <taxon>Aminivibrio</taxon>
    </lineage>
</organism>
<dbReference type="InterPro" id="IPR003760">
    <property type="entry name" value="PnrA-like"/>
</dbReference>
<sequence length="361" mass="39361">MKRFSVLLALAVGFIFCSAAFAAFPPVPVEKINPGFIYIGPIGDGGYTFMHDKGRLFMEEAFPGLKSTYVESVPEGPDAARVMETLVRNGSKVVFANSFGHMDFVLEVAKKYPEIIFMHCSGYKVAENVGTYFGRMYQARYLSGLVAGSMTKKNVIGYVAAYPIPEVIRGINAFTLGVRKANPNAEVRVIWIFSWLDPGKEKEAAKALIDAGADVLGMHADTGAAPQAAEEAGIYVVGYNNDMSNYAPTKHLTAPIWNWGIVYRDTIRQVVEGTWKSEQVWIGLKEGMVDLAPFGKDVPDSVKKLVEDEKAKILAGGWDVFHGPVKDQGGVVKVPGGTAMTDAEMLSMNWFVEGVKGDIPK</sequence>
<dbReference type="RefSeq" id="WP_243833951.1">
    <property type="nucleotide sequence ID" value="NZ_SORI01000025.1"/>
</dbReference>
<dbReference type="CDD" id="cd19963">
    <property type="entry name" value="PBP1_BMP-like"/>
    <property type="match status" value="1"/>
</dbReference>
<dbReference type="AlphaFoldDB" id="A0A4R8M124"/>
<dbReference type="Gene3D" id="3.40.50.2300">
    <property type="match status" value="2"/>
</dbReference>
<feature type="chain" id="PRO_5020283043" evidence="2">
    <location>
        <begin position="23"/>
        <end position="361"/>
    </location>
</feature>
<dbReference type="PANTHER" id="PTHR43208">
    <property type="entry name" value="ABC TRANSPORTER SUBSTRATE-BINDING PROTEIN"/>
    <property type="match status" value="1"/>
</dbReference>
<name>A0A4R8M124_9BACT</name>
<evidence type="ECO:0000256" key="1">
    <source>
        <dbReference type="ARBA" id="ARBA00022729"/>
    </source>
</evidence>
<dbReference type="EMBL" id="SORI01000025">
    <property type="protein sequence ID" value="TDY55349.1"/>
    <property type="molecule type" value="Genomic_DNA"/>
</dbReference>
<dbReference type="GO" id="GO:0005886">
    <property type="term" value="C:plasma membrane"/>
    <property type="evidence" value="ECO:0007669"/>
    <property type="project" value="InterPro"/>
</dbReference>
<feature type="domain" description="ABC transporter substrate-binding protein PnrA-like" evidence="3">
    <location>
        <begin position="35"/>
        <end position="307"/>
    </location>
</feature>
<evidence type="ECO:0000313" key="4">
    <source>
        <dbReference type="EMBL" id="TDY55349.1"/>
    </source>
</evidence>
<dbReference type="Proteomes" id="UP000295066">
    <property type="component" value="Unassembled WGS sequence"/>
</dbReference>
<keyword evidence="1 2" id="KW-0732">Signal</keyword>